<feature type="region of interest" description="Disordered" evidence="1">
    <location>
        <begin position="383"/>
        <end position="403"/>
    </location>
</feature>
<dbReference type="Pfam" id="PF13584">
    <property type="entry name" value="BatD"/>
    <property type="match status" value="1"/>
</dbReference>
<keyword evidence="2" id="KW-1133">Transmembrane helix</keyword>
<organism evidence="4 5">
    <name type="scientific">Legionella spiritensis</name>
    <dbReference type="NCBI Taxonomy" id="452"/>
    <lineage>
        <taxon>Bacteria</taxon>
        <taxon>Pseudomonadati</taxon>
        <taxon>Pseudomonadota</taxon>
        <taxon>Gammaproteobacteria</taxon>
        <taxon>Legionellales</taxon>
        <taxon>Legionellaceae</taxon>
        <taxon>Legionella</taxon>
    </lineage>
</organism>
<dbReference type="PANTHER" id="PTHR40940:SF1">
    <property type="entry name" value="PROTEIN BATD"/>
    <property type="match status" value="1"/>
</dbReference>
<dbReference type="PANTHER" id="PTHR40940">
    <property type="entry name" value="PROTEIN BATD-RELATED"/>
    <property type="match status" value="1"/>
</dbReference>
<protein>
    <submittedName>
        <fullName evidence="4">KQDN repeat-containing protein</fullName>
    </submittedName>
</protein>
<keyword evidence="5" id="KW-1185">Reference proteome</keyword>
<gene>
    <name evidence="4" type="ORF">Lspi_0023</name>
</gene>
<reference evidence="4 5" key="1">
    <citation type="submission" date="2015-11" db="EMBL/GenBank/DDBJ databases">
        <title>Genomic analysis of 38 Legionella species identifies large and diverse effector repertoires.</title>
        <authorList>
            <person name="Burstein D."/>
            <person name="Amaro F."/>
            <person name="Zusman T."/>
            <person name="Lifshitz Z."/>
            <person name="Cohen O."/>
            <person name="Gilbert J.A."/>
            <person name="Pupko T."/>
            <person name="Shuman H.A."/>
            <person name="Segal G."/>
        </authorList>
    </citation>
    <scope>NUCLEOTIDE SEQUENCE [LARGE SCALE GENOMIC DNA]</scope>
    <source>
        <strain evidence="4 5">Mt.St.Helens-9</strain>
    </source>
</reference>
<proteinExistence type="predicted"/>
<evidence type="ECO:0000313" key="5">
    <source>
        <dbReference type="Proteomes" id="UP000054877"/>
    </source>
</evidence>
<dbReference type="STRING" id="452.Lspi_0023"/>
<dbReference type="EMBL" id="LNYX01000001">
    <property type="protein sequence ID" value="KTD66260.1"/>
    <property type="molecule type" value="Genomic_DNA"/>
</dbReference>
<evidence type="ECO:0000256" key="2">
    <source>
        <dbReference type="SAM" id="Phobius"/>
    </source>
</evidence>
<dbReference type="InterPro" id="IPR057699">
    <property type="entry name" value="DUF7939"/>
</dbReference>
<name>A0A0W0ZAZ5_LEGSP</name>
<dbReference type="Pfam" id="PF25607">
    <property type="entry name" value="DUF7939"/>
    <property type="match status" value="1"/>
</dbReference>
<sequence>MKHILTAVFLILFWMVGYADVTLQVESPTVEYGQPFRLTLTIEDAQTNAIPDLTPLRKDFTIVGTERSVNYALINGQSRTLSQWTVLLLPKREGKFTIPPIRVGQEETVSTTIEVMKDAAGMTDTINAREQKSVMLQTEVSTSKPYVNQQVLYTVKLYNNRRLFDADYQPPRIEDGLLIPLGDGRRYQVMVNGTAYTVDELQYAVFPQKSGPLKITPPRFQALLSGTIPQRITVAAETTTLDVKPVPAKYLNQIWLPAKQVTVTETFDRSDNEFQQGDMLVRTITVRATGMVAQLMPALKLTTSDQYSIYPEKPVEKTSFVQGDLIGTTTMKVTYLLNKAGKIVIPEVKLPWFNTLSGQSDVATLAKKTIEVIPAAGVKSAANSGSGMSPAQNATPLPAPVSSNQPAAIPSSSGAFVANDNKAWWVAGIFALAWIVTLLLWWWRQSPHNRGRLTKARKKLWEACLANQPEQAKDALIEWAHCQWPDAGVLNLADIGRQVRDPVFKKHLNALAQALYHADQTRWRGDELWRCIVNNKLGRAAGKNKSNPLPPIHPSVD</sequence>
<keyword evidence="2" id="KW-0812">Transmembrane</keyword>
<dbReference type="RefSeq" id="WP_058481969.1">
    <property type="nucleotide sequence ID" value="NZ_CAAAII010000002.1"/>
</dbReference>
<dbReference type="InterPro" id="IPR025738">
    <property type="entry name" value="BatD"/>
</dbReference>
<keyword evidence="2" id="KW-0472">Membrane</keyword>
<dbReference type="OrthoDB" id="5293418at2"/>
<dbReference type="PATRIC" id="fig|452.5.peg.27"/>
<feature type="domain" description="DUF7939" evidence="3">
    <location>
        <begin position="455"/>
        <end position="534"/>
    </location>
</feature>
<comment type="caution">
    <text evidence="4">The sequence shown here is derived from an EMBL/GenBank/DDBJ whole genome shotgun (WGS) entry which is preliminary data.</text>
</comment>
<evidence type="ECO:0000313" key="4">
    <source>
        <dbReference type="EMBL" id="KTD66260.1"/>
    </source>
</evidence>
<accession>A0A0W0ZAZ5</accession>
<dbReference type="Proteomes" id="UP000054877">
    <property type="component" value="Unassembled WGS sequence"/>
</dbReference>
<evidence type="ECO:0000259" key="3">
    <source>
        <dbReference type="Pfam" id="PF25607"/>
    </source>
</evidence>
<feature type="transmembrane region" description="Helical" evidence="2">
    <location>
        <begin position="423"/>
        <end position="443"/>
    </location>
</feature>
<dbReference type="AlphaFoldDB" id="A0A0W0ZAZ5"/>
<evidence type="ECO:0000256" key="1">
    <source>
        <dbReference type="SAM" id="MobiDB-lite"/>
    </source>
</evidence>